<reference evidence="1 4" key="1">
    <citation type="submission" date="2014-06" db="EMBL/GenBank/DDBJ databases">
        <title>Genomes of Alteromonas australica, a world apart.</title>
        <authorList>
            <person name="Gonzaga A."/>
            <person name="Lopez-Perez M."/>
            <person name="Rodriguez-Valera F."/>
        </authorList>
    </citation>
    <scope>NUCLEOTIDE SEQUENCE [LARGE SCALE GENOMIC DNA]</scope>
    <source>
        <strain evidence="1 4">H 17</strain>
    </source>
</reference>
<keyword evidence="4" id="KW-1185">Reference proteome</keyword>
<dbReference type="GeneID" id="78254569"/>
<dbReference type="Proteomes" id="UP000056090">
    <property type="component" value="Chromosome"/>
</dbReference>
<sequence length="62" mass="6896">MTTKSIPELLKRSLQSHMAEADLREDEELQDIMEKLSSLSDKVAAAKAQALARRARKAVDEA</sequence>
<evidence type="ECO:0000313" key="5">
    <source>
        <dbReference type="Proteomes" id="UP000263517"/>
    </source>
</evidence>
<dbReference type="KEGG" id="aaus:EP12_06360"/>
<dbReference type="eggNOG" id="ENOG502ZDJR">
    <property type="taxonomic scope" value="Bacteria"/>
</dbReference>
<evidence type="ECO:0000313" key="6">
    <source>
        <dbReference type="Proteomes" id="UP000264779"/>
    </source>
</evidence>
<dbReference type="EMBL" id="DONK01000099">
    <property type="protein sequence ID" value="HBU50925.1"/>
    <property type="molecule type" value="Genomic_DNA"/>
</dbReference>
<protein>
    <submittedName>
        <fullName evidence="1">Uncharacterized protein</fullName>
    </submittedName>
</protein>
<proteinExistence type="predicted"/>
<evidence type="ECO:0000313" key="3">
    <source>
        <dbReference type="EMBL" id="HBU50925.1"/>
    </source>
</evidence>
<name>A0A075P0J0_9ALTE</name>
<dbReference type="EMBL" id="DNAN01000417">
    <property type="protein sequence ID" value="HAW76386.1"/>
    <property type="molecule type" value="Genomic_DNA"/>
</dbReference>
<dbReference type="Proteomes" id="UP000263517">
    <property type="component" value="Unassembled WGS sequence"/>
</dbReference>
<dbReference type="PATRIC" id="fig|589873.4.peg.1395"/>
<dbReference type="OrthoDB" id="6336607at2"/>
<dbReference type="KEGG" id="aal:EP13_06530"/>
<accession>A0A075P0J0</accession>
<dbReference type="EMBL" id="CP008849">
    <property type="protein sequence ID" value="AIF98375.1"/>
    <property type="molecule type" value="Genomic_DNA"/>
</dbReference>
<evidence type="ECO:0000313" key="4">
    <source>
        <dbReference type="Proteomes" id="UP000056090"/>
    </source>
</evidence>
<reference evidence="5 6" key="2">
    <citation type="journal article" date="2018" name="Nat. Biotechnol.">
        <title>A standardized bacterial taxonomy based on genome phylogeny substantially revises the tree of life.</title>
        <authorList>
            <person name="Parks D.H."/>
            <person name="Chuvochina M."/>
            <person name="Waite D.W."/>
            <person name="Rinke C."/>
            <person name="Skarshewski A."/>
            <person name="Chaumeil P.A."/>
            <person name="Hugenholtz P."/>
        </authorList>
    </citation>
    <scope>NUCLEOTIDE SEQUENCE [LARGE SCALE GENOMIC DNA]</scope>
    <source>
        <strain evidence="3">UBA11621</strain>
        <strain evidence="2">UBA11978</strain>
    </source>
</reference>
<dbReference type="Proteomes" id="UP000264779">
    <property type="component" value="Unassembled WGS sequence"/>
</dbReference>
<evidence type="ECO:0000313" key="2">
    <source>
        <dbReference type="EMBL" id="HAW76386.1"/>
    </source>
</evidence>
<dbReference type="AlphaFoldDB" id="A0A075P0J0"/>
<dbReference type="RefSeq" id="WP_044058795.1">
    <property type="nucleotide sequence ID" value="NZ_CAJXAX010000022.1"/>
</dbReference>
<evidence type="ECO:0000313" key="1">
    <source>
        <dbReference type="EMBL" id="AIF98375.1"/>
    </source>
</evidence>
<gene>
    <name evidence="2" type="ORF">DCW74_11715</name>
    <name evidence="3" type="ORF">DEB45_06680</name>
    <name evidence="1" type="ORF">EP13_06530</name>
</gene>
<organism evidence="1 4">
    <name type="scientific">Alteromonas australica</name>
    <dbReference type="NCBI Taxonomy" id="589873"/>
    <lineage>
        <taxon>Bacteria</taxon>
        <taxon>Pseudomonadati</taxon>
        <taxon>Pseudomonadota</taxon>
        <taxon>Gammaproteobacteria</taxon>
        <taxon>Alteromonadales</taxon>
        <taxon>Alteromonadaceae</taxon>
        <taxon>Alteromonas/Salinimonas group</taxon>
        <taxon>Alteromonas</taxon>
    </lineage>
</organism>